<protein>
    <submittedName>
        <fullName evidence="1">Uncharacterized protein</fullName>
    </submittedName>
</protein>
<gene>
    <name evidence="1" type="ORF">S12H4_48513</name>
</gene>
<dbReference type="AlphaFoldDB" id="X1UXX0"/>
<feature type="non-terminal residue" evidence="1">
    <location>
        <position position="41"/>
    </location>
</feature>
<sequence>MPDGFVAGGREIINPLEMMDLGAERPGDGDRIITRAGIHNY</sequence>
<evidence type="ECO:0000313" key="1">
    <source>
        <dbReference type="EMBL" id="GAJ04741.1"/>
    </source>
</evidence>
<comment type="caution">
    <text evidence="1">The sequence shown here is derived from an EMBL/GenBank/DDBJ whole genome shotgun (WGS) entry which is preliminary data.</text>
</comment>
<name>X1UXX0_9ZZZZ</name>
<organism evidence="1">
    <name type="scientific">marine sediment metagenome</name>
    <dbReference type="NCBI Taxonomy" id="412755"/>
    <lineage>
        <taxon>unclassified sequences</taxon>
        <taxon>metagenomes</taxon>
        <taxon>ecological metagenomes</taxon>
    </lineage>
</organism>
<reference evidence="1" key="1">
    <citation type="journal article" date="2014" name="Front. Microbiol.">
        <title>High frequency of phylogenetically diverse reductive dehalogenase-homologous genes in deep subseafloor sedimentary metagenomes.</title>
        <authorList>
            <person name="Kawai M."/>
            <person name="Futagami T."/>
            <person name="Toyoda A."/>
            <person name="Takaki Y."/>
            <person name="Nishi S."/>
            <person name="Hori S."/>
            <person name="Arai W."/>
            <person name="Tsubouchi T."/>
            <person name="Morono Y."/>
            <person name="Uchiyama I."/>
            <person name="Ito T."/>
            <person name="Fujiyama A."/>
            <person name="Inagaki F."/>
            <person name="Takami H."/>
        </authorList>
    </citation>
    <scope>NUCLEOTIDE SEQUENCE</scope>
    <source>
        <strain evidence="1">Expedition CK06-06</strain>
    </source>
</reference>
<accession>X1UXX0</accession>
<proteinExistence type="predicted"/>
<dbReference type="EMBL" id="BARW01030326">
    <property type="protein sequence ID" value="GAJ04741.1"/>
    <property type="molecule type" value="Genomic_DNA"/>
</dbReference>